<proteinExistence type="predicted"/>
<dbReference type="CDD" id="cd04301">
    <property type="entry name" value="NAT_SF"/>
    <property type="match status" value="1"/>
</dbReference>
<feature type="domain" description="N-acetyltransferase" evidence="1">
    <location>
        <begin position="1"/>
        <end position="138"/>
    </location>
</feature>
<dbReference type="InterPro" id="IPR016181">
    <property type="entry name" value="Acyl_CoA_acyltransferase"/>
</dbReference>
<sequence length="292" mass="33631">MIRKGKASDQKAVYRLWKELFAFDDGGYSDYYFDALYDEKDLLVKEAAGEVAACLQRRRHQMVINGRTIDTSIIVGVMTHPAYRHRGYMRELMEQTLKDAAKQELLTVIQAYDMNLYTPFGFRAVNGKAEHVYAKSGDTFQIDLQEGYDAKSMAACFWESMASYSGYFVRDEAYFLRYEQEMKAQGLKCVRYMENKRCMAYAIYERGTDGIVCSEWMAVDAMAHEKLLKALRTRDQVTLILPIEYCEGGDPCDNTLILVHDEAGLCARCAISMEEVSEWKCNGKTWYLPEWA</sequence>
<dbReference type="Pfam" id="PF17668">
    <property type="entry name" value="Acetyltransf_17"/>
    <property type="match status" value="1"/>
</dbReference>
<protein>
    <submittedName>
        <fullName evidence="2">GNAT family N-acetyltransferase</fullName>
        <ecNumber evidence="2">2.3.1.-</ecNumber>
    </submittedName>
</protein>
<organism evidence="2 3">
    <name type="scientific">Massilicoli timonensis</name>
    <dbReference type="NCBI Taxonomy" id="2015901"/>
    <lineage>
        <taxon>Bacteria</taxon>
        <taxon>Bacillati</taxon>
        <taxon>Bacillota</taxon>
        <taxon>Erysipelotrichia</taxon>
        <taxon>Erysipelotrichales</taxon>
        <taxon>Erysipelotrichaceae</taxon>
        <taxon>Massilicoli</taxon>
    </lineage>
</organism>
<comment type="caution">
    <text evidence="2">The sequence shown here is derived from an EMBL/GenBank/DDBJ whole genome shotgun (WGS) entry which is preliminary data.</text>
</comment>
<dbReference type="InterPro" id="IPR051554">
    <property type="entry name" value="Acetyltransferase_Eis"/>
</dbReference>
<keyword evidence="2" id="KW-0012">Acyltransferase</keyword>
<dbReference type="Pfam" id="PF13527">
    <property type="entry name" value="Acetyltransf_9"/>
    <property type="match status" value="1"/>
</dbReference>
<evidence type="ECO:0000313" key="2">
    <source>
        <dbReference type="EMBL" id="MCQ5121005.1"/>
    </source>
</evidence>
<dbReference type="EC" id="2.3.1.-" evidence="2"/>
<evidence type="ECO:0000313" key="3">
    <source>
        <dbReference type="Proteomes" id="UP001524435"/>
    </source>
</evidence>
<dbReference type="SUPFAM" id="SSF55729">
    <property type="entry name" value="Acyl-CoA N-acyltransferases (Nat)"/>
    <property type="match status" value="1"/>
</dbReference>
<dbReference type="EMBL" id="JANGCH010000002">
    <property type="protein sequence ID" value="MCQ5121005.1"/>
    <property type="molecule type" value="Genomic_DNA"/>
</dbReference>
<dbReference type="PANTHER" id="PTHR37817">
    <property type="entry name" value="N-ACETYLTRANSFERASE EIS"/>
    <property type="match status" value="1"/>
</dbReference>
<dbReference type="Proteomes" id="UP001524435">
    <property type="component" value="Unassembled WGS sequence"/>
</dbReference>
<dbReference type="Gene3D" id="3.40.630.30">
    <property type="match status" value="2"/>
</dbReference>
<dbReference type="PANTHER" id="PTHR37817:SF1">
    <property type="entry name" value="N-ACETYLTRANSFERASE EIS"/>
    <property type="match status" value="1"/>
</dbReference>
<gene>
    <name evidence="2" type="ORF">NE663_01860</name>
</gene>
<keyword evidence="3" id="KW-1185">Reference proteome</keyword>
<name>A0ABT1SIU1_9FIRM</name>
<dbReference type="PROSITE" id="PS51186">
    <property type="entry name" value="GNAT"/>
    <property type="match status" value="1"/>
</dbReference>
<dbReference type="GO" id="GO:0016746">
    <property type="term" value="F:acyltransferase activity"/>
    <property type="evidence" value="ECO:0007669"/>
    <property type="project" value="UniProtKB-KW"/>
</dbReference>
<accession>A0ABT1SIU1</accession>
<keyword evidence="2" id="KW-0808">Transferase</keyword>
<reference evidence="2 3" key="1">
    <citation type="submission" date="2022-06" db="EMBL/GenBank/DDBJ databases">
        <title>Isolation of gut microbiota from human fecal samples.</title>
        <authorList>
            <person name="Pamer E.G."/>
            <person name="Barat B."/>
            <person name="Waligurski E."/>
            <person name="Medina S."/>
            <person name="Paddock L."/>
            <person name="Mostad J."/>
        </authorList>
    </citation>
    <scope>NUCLEOTIDE SEQUENCE [LARGE SCALE GENOMIC DNA]</scope>
    <source>
        <strain evidence="2 3">DFI.6.1</strain>
    </source>
</reference>
<dbReference type="InterPro" id="IPR000182">
    <property type="entry name" value="GNAT_dom"/>
</dbReference>
<dbReference type="RefSeq" id="WP_102266867.1">
    <property type="nucleotide sequence ID" value="NZ_JANGCH010000002.1"/>
</dbReference>
<evidence type="ECO:0000259" key="1">
    <source>
        <dbReference type="PROSITE" id="PS51186"/>
    </source>
</evidence>
<dbReference type="InterPro" id="IPR041380">
    <property type="entry name" value="Acetyltransf_17"/>
</dbReference>